<evidence type="ECO:0000256" key="1">
    <source>
        <dbReference type="ARBA" id="ARBA00022690"/>
    </source>
</evidence>
<feature type="domain" description="Serpin" evidence="6">
    <location>
        <begin position="37"/>
        <end position="400"/>
    </location>
</feature>
<keyword evidence="8" id="KW-1185">Reference proteome</keyword>
<dbReference type="Proteomes" id="UP000494040">
    <property type="component" value="Unassembled WGS sequence"/>
</dbReference>
<accession>A0A8I6TJ91</accession>
<organism evidence="7 8">
    <name type="scientific">Cimex lectularius</name>
    <name type="common">Bed bug</name>
    <name type="synonym">Acanthia lectularia</name>
    <dbReference type="NCBI Taxonomy" id="79782"/>
    <lineage>
        <taxon>Eukaryota</taxon>
        <taxon>Metazoa</taxon>
        <taxon>Ecdysozoa</taxon>
        <taxon>Arthropoda</taxon>
        <taxon>Hexapoda</taxon>
        <taxon>Insecta</taxon>
        <taxon>Pterygota</taxon>
        <taxon>Neoptera</taxon>
        <taxon>Paraneoptera</taxon>
        <taxon>Hemiptera</taxon>
        <taxon>Heteroptera</taxon>
        <taxon>Panheteroptera</taxon>
        <taxon>Cimicomorpha</taxon>
        <taxon>Cimicidae</taxon>
        <taxon>Cimex</taxon>
    </lineage>
</organism>
<dbReference type="RefSeq" id="XP_014254548.1">
    <property type="nucleotide sequence ID" value="XM_014399062.2"/>
</dbReference>
<evidence type="ECO:0000313" key="7">
    <source>
        <dbReference type="EnsemblMetazoa" id="XP_014254548.1"/>
    </source>
</evidence>
<dbReference type="Gene3D" id="3.30.497.10">
    <property type="entry name" value="Antithrombin, subunit I, domain 2"/>
    <property type="match status" value="2"/>
</dbReference>
<evidence type="ECO:0000256" key="2">
    <source>
        <dbReference type="ARBA" id="ARBA00022900"/>
    </source>
</evidence>
<dbReference type="SMART" id="SM00093">
    <property type="entry name" value="SERPIN"/>
    <property type="match status" value="2"/>
</dbReference>
<dbReference type="CDD" id="cd19578">
    <property type="entry name" value="serpinK_insect_SRPN2-like"/>
    <property type="match status" value="1"/>
</dbReference>
<feature type="signal peptide" evidence="5">
    <location>
        <begin position="1"/>
        <end position="19"/>
    </location>
</feature>
<dbReference type="GO" id="GO:0004867">
    <property type="term" value="F:serine-type endopeptidase inhibitor activity"/>
    <property type="evidence" value="ECO:0007669"/>
    <property type="project" value="UniProtKB-KW"/>
</dbReference>
<sequence>MLTTIILFCIAGLHLTANGSPCTVDPDGSEKFNEFDWNLTKVAVGASGANKNVILSPISLKLVLATLYEGAKGSSAKQLREALDLKDDKSKSTSTLKLAKIVNCLKKEYAGYDLDIGTKLFMDKGAKPRPSFQKKILNLYNATIDQVDFKNTSATITHINAWAKAVTKGHIQDLLSEADTEDSIVLLLLNAVYFKGVWENIFAANETMRGKFQVDPKTTVDVDYMRATFNLSYVESPALSASVVRLPYVGGRFAMYIILPFKKNDLHNVMSSITPDLLRAEVNKMEPITARLSLPKFKVEFASSLAPVLSKLGITDIFNSKADLSDIAESAKDLVVSNVIQKAGLEINEQGSTAYVATEAELVSKFGEYITDVDASHPFLFFIEDEATRTVVFVGRISDPTDGGRAKVAGVNQYPMVSALGVAYNPETSMSVSDRRLVFSHFDMELSRSIFDEYEGNTIVSPASIKTMLALILAGAGGKTEEEILHLLRLDSFYNTTSARKFLHDYNMDLQNPSNSITMKSGNKILVKKGLKVLETYRAKILESFGIRIEAVDFGQPGTISSYINKWVKQLTSNAISEIATESSFTPLSALAIVNVVYFKGDWRIKFDPQSNSIGCFYTNSKCVKTEFMSMTGDFRAGVIGPLNALVLELPYSDPRYTMVFVLPKIGMKQLMRDLTFIPLLPLLDSLPYVDVSIKIPKFTVDYSIKLNNILTKLGSGSMFTDKSNLTNMFATSGKVTDMVHKAKIVVNERGTIAAASTVSFVETLIASYTRHFVADRPFLYLIRMKDVGFLFQGQYMVPTGDDVKKDVEIIPPTLPQLLKGPRPQAEILSKSDSKVEDRPWVPQTSGNVISMAYPFENEQNSSGNRPKPSIVNKQY</sequence>
<keyword evidence="5" id="KW-0732">Signal</keyword>
<reference evidence="7" key="1">
    <citation type="submission" date="2022-01" db="UniProtKB">
        <authorList>
            <consortium name="EnsemblMetazoa"/>
        </authorList>
    </citation>
    <scope>IDENTIFICATION</scope>
</reference>
<dbReference type="GeneID" id="106669534"/>
<feature type="region of interest" description="Disordered" evidence="4">
    <location>
        <begin position="854"/>
        <end position="876"/>
    </location>
</feature>
<proteinExistence type="inferred from homology"/>
<dbReference type="OMA" id="NLANIDW"/>
<feature type="chain" id="PRO_5035195680" description="Serpin domain-containing protein" evidence="5">
    <location>
        <begin position="20"/>
        <end position="876"/>
    </location>
</feature>
<dbReference type="PANTHER" id="PTHR11461:SF357">
    <property type="entry name" value="SERINE PROTEASE INHIBITOR 27A"/>
    <property type="match status" value="1"/>
</dbReference>
<evidence type="ECO:0000259" key="6">
    <source>
        <dbReference type="SMART" id="SM00093"/>
    </source>
</evidence>
<dbReference type="InterPro" id="IPR042178">
    <property type="entry name" value="Serpin_sf_1"/>
</dbReference>
<dbReference type="InterPro" id="IPR042185">
    <property type="entry name" value="Serpin_sf_2"/>
</dbReference>
<keyword evidence="2" id="KW-0722">Serine protease inhibitor</keyword>
<dbReference type="Pfam" id="PF00079">
    <property type="entry name" value="Serpin"/>
    <property type="match status" value="2"/>
</dbReference>
<comment type="similarity">
    <text evidence="3">Belongs to the serpin family.</text>
</comment>
<dbReference type="InterPro" id="IPR023796">
    <property type="entry name" value="Serpin_dom"/>
</dbReference>
<protein>
    <recommendedName>
        <fullName evidence="6">Serpin domain-containing protein</fullName>
    </recommendedName>
</protein>
<dbReference type="KEGG" id="clec:106669534"/>
<dbReference type="OrthoDB" id="671595at2759"/>
<dbReference type="Gene3D" id="2.30.39.10">
    <property type="entry name" value="Alpha-1-antitrypsin, domain 1"/>
    <property type="match status" value="2"/>
</dbReference>
<evidence type="ECO:0000313" key="8">
    <source>
        <dbReference type="Proteomes" id="UP000494040"/>
    </source>
</evidence>
<dbReference type="InterPro" id="IPR000215">
    <property type="entry name" value="Serpin_fam"/>
</dbReference>
<keyword evidence="1" id="KW-0646">Protease inhibitor</keyword>
<dbReference type="InterPro" id="IPR036186">
    <property type="entry name" value="Serpin_sf"/>
</dbReference>
<evidence type="ECO:0000256" key="5">
    <source>
        <dbReference type="SAM" id="SignalP"/>
    </source>
</evidence>
<dbReference type="GO" id="GO:0005615">
    <property type="term" value="C:extracellular space"/>
    <property type="evidence" value="ECO:0007669"/>
    <property type="project" value="InterPro"/>
</dbReference>
<feature type="domain" description="Serpin" evidence="6">
    <location>
        <begin position="444"/>
        <end position="799"/>
    </location>
</feature>
<name>A0A8I6TJ91_CIMLE</name>
<dbReference type="EnsemblMetazoa" id="XM_014399062.2">
    <property type="protein sequence ID" value="XP_014254548.1"/>
    <property type="gene ID" value="LOC106669534"/>
</dbReference>
<dbReference type="AlphaFoldDB" id="A0A8I6TJ91"/>
<dbReference type="PANTHER" id="PTHR11461">
    <property type="entry name" value="SERINE PROTEASE INHIBITOR, SERPIN"/>
    <property type="match status" value="1"/>
</dbReference>
<evidence type="ECO:0000256" key="3">
    <source>
        <dbReference type="RuleBase" id="RU000411"/>
    </source>
</evidence>
<evidence type="ECO:0000256" key="4">
    <source>
        <dbReference type="SAM" id="MobiDB-lite"/>
    </source>
</evidence>
<dbReference type="SUPFAM" id="SSF56574">
    <property type="entry name" value="Serpins"/>
    <property type="match status" value="2"/>
</dbReference>